<gene>
    <name evidence="3" type="ORF">SAMN05444280_10983</name>
</gene>
<dbReference type="InterPro" id="IPR041682">
    <property type="entry name" value="AAA_14"/>
</dbReference>
<protein>
    <recommendedName>
        <fullName evidence="5">AAA+ ATPase domain-containing protein</fullName>
    </recommendedName>
</protein>
<dbReference type="InterPro" id="IPR025420">
    <property type="entry name" value="DUF4143"/>
</dbReference>
<dbReference type="PANTHER" id="PTHR43566:SF1">
    <property type="entry name" value="AAA+ ATPASE DOMAIN-CONTAINING PROTEIN"/>
    <property type="match status" value="1"/>
</dbReference>
<evidence type="ECO:0000259" key="2">
    <source>
        <dbReference type="Pfam" id="PF13635"/>
    </source>
</evidence>
<dbReference type="RefSeq" id="WP_073168098.1">
    <property type="nucleotide sequence ID" value="NZ_FQZE01000009.1"/>
</dbReference>
<name>A0A1M6FUF9_9BACT</name>
<keyword evidence="4" id="KW-1185">Reference proteome</keyword>
<dbReference type="PANTHER" id="PTHR43566">
    <property type="entry name" value="CONSERVED PROTEIN"/>
    <property type="match status" value="1"/>
</dbReference>
<feature type="domain" description="DUF4143" evidence="2">
    <location>
        <begin position="175"/>
        <end position="323"/>
    </location>
</feature>
<reference evidence="3 4" key="1">
    <citation type="submission" date="2016-11" db="EMBL/GenBank/DDBJ databases">
        <authorList>
            <person name="Jaros S."/>
            <person name="Januszkiewicz K."/>
            <person name="Wedrychowicz H."/>
        </authorList>
    </citation>
    <scope>NUCLEOTIDE SEQUENCE [LARGE SCALE GENOMIC DNA]</scope>
    <source>
        <strain evidence="3 4">DSM 27063</strain>
    </source>
</reference>
<evidence type="ECO:0008006" key="5">
    <source>
        <dbReference type="Google" id="ProtNLM"/>
    </source>
</evidence>
<accession>A0A1M6FUF9</accession>
<dbReference type="Pfam" id="PF13173">
    <property type="entry name" value="AAA_14"/>
    <property type="match status" value="1"/>
</dbReference>
<organism evidence="3 4">
    <name type="scientific">Tangfeifania diversioriginum</name>
    <dbReference type="NCBI Taxonomy" id="1168035"/>
    <lineage>
        <taxon>Bacteria</taxon>
        <taxon>Pseudomonadati</taxon>
        <taxon>Bacteroidota</taxon>
        <taxon>Bacteroidia</taxon>
        <taxon>Marinilabiliales</taxon>
        <taxon>Prolixibacteraceae</taxon>
        <taxon>Tangfeifania</taxon>
    </lineage>
</organism>
<dbReference type="Proteomes" id="UP000184050">
    <property type="component" value="Unassembled WGS sequence"/>
</dbReference>
<dbReference type="STRING" id="1168035.SAMN05444280_10983"/>
<dbReference type="Gene3D" id="3.40.50.300">
    <property type="entry name" value="P-loop containing nucleotide triphosphate hydrolases"/>
    <property type="match status" value="1"/>
</dbReference>
<dbReference type="SUPFAM" id="SSF52540">
    <property type="entry name" value="P-loop containing nucleoside triphosphate hydrolases"/>
    <property type="match status" value="1"/>
</dbReference>
<dbReference type="InterPro" id="IPR027417">
    <property type="entry name" value="P-loop_NTPase"/>
</dbReference>
<evidence type="ECO:0000313" key="3">
    <source>
        <dbReference type="EMBL" id="SHJ01317.1"/>
    </source>
</evidence>
<dbReference type="AlphaFoldDB" id="A0A1M6FUF9"/>
<evidence type="ECO:0000313" key="4">
    <source>
        <dbReference type="Proteomes" id="UP000184050"/>
    </source>
</evidence>
<evidence type="ECO:0000259" key="1">
    <source>
        <dbReference type="Pfam" id="PF13173"/>
    </source>
</evidence>
<dbReference type="OrthoDB" id="9778168at2"/>
<dbReference type="EMBL" id="FQZE01000009">
    <property type="protein sequence ID" value="SHJ01317.1"/>
    <property type="molecule type" value="Genomic_DNA"/>
</dbReference>
<sequence>MIIRNFWLQQLNEAWKERSLIWLSGVRRSGKTTLCKMVPDAIYMNCDLPSVVRQIEDPEFFFHNVTGNNIVIFDEIHRIENPSAVLKIGTDEFPEIKILATGSSTLSATKKFRDSLAGRKVQLFLPPVLWSECNANFGISDLDRRLIRGGLPEFLLADTKIAEHYSEWMDSYYARDIQELFNVRNRTGFLKLMQLIFLQSGGMLEISSLAKESGLSRPTVMAHIEALTLAHAIFPVPPFYGGGKKEIVKRPKVYAFDTGFVTHVKGWNEIRETDRGILWEHLVLDMLRTQKGNVFYWADTYGNEIDFIAKASTGQVHAFECKINPDKFSPKALLKFREFYPEGKNFCISPHVQHSYKLSFKGIEVEFHSGLFNQW</sequence>
<feature type="domain" description="AAA" evidence="1">
    <location>
        <begin position="18"/>
        <end position="132"/>
    </location>
</feature>
<proteinExistence type="predicted"/>
<dbReference type="Pfam" id="PF13635">
    <property type="entry name" value="DUF4143"/>
    <property type="match status" value="1"/>
</dbReference>